<comment type="caution">
    <text evidence="2">The sequence shown here is derived from an EMBL/GenBank/DDBJ whole genome shotgun (WGS) entry which is preliminary data.</text>
</comment>
<organism evidence="2 3">
    <name type="scientific">Saitozyma podzolica</name>
    <dbReference type="NCBI Taxonomy" id="1890683"/>
    <lineage>
        <taxon>Eukaryota</taxon>
        <taxon>Fungi</taxon>
        <taxon>Dikarya</taxon>
        <taxon>Basidiomycota</taxon>
        <taxon>Agaricomycotina</taxon>
        <taxon>Tremellomycetes</taxon>
        <taxon>Tremellales</taxon>
        <taxon>Trimorphomycetaceae</taxon>
        <taxon>Saitozyma</taxon>
    </lineage>
</organism>
<dbReference type="InterPro" id="IPR036291">
    <property type="entry name" value="NAD(P)-bd_dom_sf"/>
</dbReference>
<evidence type="ECO:0000313" key="3">
    <source>
        <dbReference type="Proteomes" id="UP000279259"/>
    </source>
</evidence>
<dbReference type="InterPro" id="IPR047122">
    <property type="entry name" value="Trans-enoyl_RdTase-like"/>
</dbReference>
<dbReference type="GO" id="GO:0016651">
    <property type="term" value="F:oxidoreductase activity, acting on NAD(P)H"/>
    <property type="evidence" value="ECO:0007669"/>
    <property type="project" value="InterPro"/>
</dbReference>
<dbReference type="Pfam" id="PF08240">
    <property type="entry name" value="ADH_N"/>
    <property type="match status" value="1"/>
</dbReference>
<dbReference type="Gene3D" id="3.90.180.10">
    <property type="entry name" value="Medium-chain alcohol dehydrogenases, catalytic domain"/>
    <property type="match status" value="2"/>
</dbReference>
<sequence>MPPDLVNLAAVSVKPFDKVLVQESPYPRPPAGHIVVRVMAVAINPADGIMHTQNLFKVPHPTVLGCDLAGEVVENLHLTRCSGAPLAPPLGPMGAHFNRTRASRLSAAVSSRSTSYEQGCILPLGLSTAAGGLFASDTLGLVLPEDDAPSKDRVVLVWGAGTSVGIGGCQLALGAGYEVFATSSEANKAMVESVGARYFSHRSDRVVEEIQAALGDHKLSAIFCSVHNEHAKAACVKLAKLSGLDYACGVMPLDTEPLDGVRWGCANSNAVWENGIAEAVFGEYLPKALAEGRFLPLPKVQIVGHGLELIQKGMDRVVSEYMSSGGGARKLVVTL</sequence>
<dbReference type="InterPro" id="IPR013154">
    <property type="entry name" value="ADH-like_N"/>
</dbReference>
<dbReference type="Proteomes" id="UP000279259">
    <property type="component" value="Unassembled WGS sequence"/>
</dbReference>
<name>A0A427YPM1_9TREE</name>
<evidence type="ECO:0000313" key="2">
    <source>
        <dbReference type="EMBL" id="RSH93064.1"/>
    </source>
</evidence>
<accession>A0A427YPM1</accession>
<keyword evidence="3" id="KW-1185">Reference proteome</keyword>
<dbReference type="OrthoDB" id="3233595at2759"/>
<gene>
    <name evidence="2" type="ORF">EHS25_007417</name>
</gene>
<dbReference type="STRING" id="1890683.A0A427YPM1"/>
<dbReference type="PANTHER" id="PTHR45348:SF2">
    <property type="entry name" value="ZINC-TYPE ALCOHOL DEHYDROGENASE-LIKE PROTEIN C2E1P3.01"/>
    <property type="match status" value="1"/>
</dbReference>
<dbReference type="SMART" id="SM00829">
    <property type="entry name" value="PKS_ER"/>
    <property type="match status" value="1"/>
</dbReference>
<evidence type="ECO:0000259" key="1">
    <source>
        <dbReference type="SMART" id="SM00829"/>
    </source>
</evidence>
<dbReference type="InterPro" id="IPR020843">
    <property type="entry name" value="ER"/>
</dbReference>
<protein>
    <recommendedName>
        <fullName evidence="1">Enoyl reductase (ER) domain-containing protein</fullName>
    </recommendedName>
</protein>
<dbReference type="PANTHER" id="PTHR45348">
    <property type="entry name" value="HYPOTHETICAL OXIDOREDUCTASE (EUROFUNG)"/>
    <property type="match status" value="1"/>
</dbReference>
<proteinExistence type="predicted"/>
<dbReference type="SUPFAM" id="SSF51735">
    <property type="entry name" value="NAD(P)-binding Rossmann-fold domains"/>
    <property type="match status" value="1"/>
</dbReference>
<dbReference type="Gene3D" id="3.40.50.720">
    <property type="entry name" value="NAD(P)-binding Rossmann-like Domain"/>
    <property type="match status" value="1"/>
</dbReference>
<feature type="domain" description="Enoyl reductase (ER)" evidence="1">
    <location>
        <begin position="14"/>
        <end position="333"/>
    </location>
</feature>
<dbReference type="SUPFAM" id="SSF50129">
    <property type="entry name" value="GroES-like"/>
    <property type="match status" value="1"/>
</dbReference>
<dbReference type="EMBL" id="RSCD01000004">
    <property type="protein sequence ID" value="RSH93064.1"/>
    <property type="molecule type" value="Genomic_DNA"/>
</dbReference>
<dbReference type="AlphaFoldDB" id="A0A427YPM1"/>
<dbReference type="InterPro" id="IPR011032">
    <property type="entry name" value="GroES-like_sf"/>
</dbReference>
<reference evidence="2 3" key="1">
    <citation type="submission" date="2018-11" db="EMBL/GenBank/DDBJ databases">
        <title>Genome sequence of Saitozyma podzolica DSM 27192.</title>
        <authorList>
            <person name="Aliyu H."/>
            <person name="Gorte O."/>
            <person name="Ochsenreither K."/>
        </authorList>
    </citation>
    <scope>NUCLEOTIDE SEQUENCE [LARGE SCALE GENOMIC DNA]</scope>
    <source>
        <strain evidence="2 3">DSM 27192</strain>
    </source>
</reference>